<dbReference type="GO" id="GO:0008422">
    <property type="term" value="F:beta-glucosidase activity"/>
    <property type="evidence" value="ECO:0007669"/>
    <property type="project" value="UniProtKB-EC"/>
</dbReference>
<reference evidence="12 13" key="1">
    <citation type="submission" date="2019-06" db="EMBL/GenBank/DDBJ databases">
        <title>Sequencing the genomes of 1000 actinobacteria strains.</title>
        <authorList>
            <person name="Klenk H.-P."/>
        </authorList>
    </citation>
    <scope>NUCLEOTIDE SEQUENCE [LARGE SCALE GENOMIC DNA]</scope>
    <source>
        <strain evidence="12 13">DSM 45456</strain>
    </source>
</reference>
<dbReference type="AlphaFoldDB" id="A0A543JPR0"/>
<dbReference type="Gene3D" id="2.60.40.290">
    <property type="match status" value="1"/>
</dbReference>
<dbReference type="EMBL" id="VFPP01000001">
    <property type="protein sequence ID" value="TQM84725.1"/>
    <property type="molecule type" value="Genomic_DNA"/>
</dbReference>
<dbReference type="PANTHER" id="PTHR30620:SF16">
    <property type="entry name" value="LYSOSOMAL BETA GLUCOSIDASE"/>
    <property type="match status" value="1"/>
</dbReference>
<evidence type="ECO:0000256" key="7">
    <source>
        <dbReference type="ARBA" id="ARBA00023326"/>
    </source>
</evidence>
<dbReference type="OrthoDB" id="9803863at2"/>
<sequence>MTRTPSRPVAVAATTALLAAVALAATVLVPTLRPVATAQVAAQADPRVEQLLARMSLDDKVGQMTQVDRGALRSTSDLATYRIGAVLSGGGSAPATNTAQAWADMYDGFQRAATATPLGIPLIYGVDAVHGHNNVRGATIFPHNIGLGATRDPGLVERIGAATAEEVAGTGIDWNFAPCLCVARDDRWGRTYESFGEVPEIPTAMTSYIDGLQGATLGGTPSSVLATAKHFIGDGGTEGGDDQGDARIGEQELRSVHLPPFRAAVDRGVGSVMISYSSWNGVKAHGHRYLITDLLKTELGFTGFVVSDWAGIDQLDGATGFTGAEVAAAVNAGIDMVMVPTDYQRFTSLLKAEVQAGRVSTARIDDANRRILTKKFELGLFERPLTDRSLTSTVGSAAHRDLARQAVRQSQVLLRNDGVLPLRKSGKYFVAGKSADNIGYQSGGWTISWQGGSGNVTPGTTILQGIRDLVGSGASITHDRYGAGVDGSYTAAIAVVGETPYAEGQGDRPYGLGLDREDLETINRLRSAGIPVVVVLVSGRPMDIANQVGDWDALLAAWLPGTEGRGVADVLFGDYNPTGKLPVTWMNSGSQQPINVGDGKAALYPFGHGLSYGPTTTTSTTTTTTTTTSTTTTTAPPPGGCVATARVTSSWQGGFQADVTVTNTGTARLNGWTVTWAKSGDQTINSLWNGRLTQTGTSVSVDDVGWNGTLAPGASGSFGYTASGATSTPELTCRVR</sequence>
<keyword evidence="6 8" id="KW-0326">Glycosidase</keyword>
<name>A0A543JPR0_9PSEU</name>
<dbReference type="EC" id="3.2.1.21" evidence="3"/>
<feature type="compositionally biased region" description="Low complexity" evidence="9">
    <location>
        <begin position="615"/>
        <end position="634"/>
    </location>
</feature>
<evidence type="ECO:0000313" key="12">
    <source>
        <dbReference type="EMBL" id="TQM84725.1"/>
    </source>
</evidence>
<protein>
    <recommendedName>
        <fullName evidence="3">beta-glucosidase</fullName>
        <ecNumber evidence="3">3.2.1.21</ecNumber>
    </recommendedName>
</protein>
<evidence type="ECO:0000256" key="1">
    <source>
        <dbReference type="ARBA" id="ARBA00000448"/>
    </source>
</evidence>
<comment type="catalytic activity">
    <reaction evidence="1">
        <text>Hydrolysis of terminal, non-reducing beta-D-glucosyl residues with release of beta-D-glucose.</text>
        <dbReference type="EC" id="3.2.1.21"/>
    </reaction>
</comment>
<evidence type="ECO:0000256" key="3">
    <source>
        <dbReference type="ARBA" id="ARBA00012744"/>
    </source>
</evidence>
<accession>A0A543JPR0</accession>
<dbReference type="InterPro" id="IPR019800">
    <property type="entry name" value="Glyco_hydro_3_AS"/>
</dbReference>
<dbReference type="InterPro" id="IPR008965">
    <property type="entry name" value="CBM2/CBM3_carb-bd_dom_sf"/>
</dbReference>
<dbReference type="Gene3D" id="3.40.50.1700">
    <property type="entry name" value="Glycoside hydrolase family 3 C-terminal domain"/>
    <property type="match status" value="1"/>
</dbReference>
<dbReference type="Gene3D" id="3.20.20.300">
    <property type="entry name" value="Glycoside hydrolase, family 3, N-terminal domain"/>
    <property type="match status" value="1"/>
</dbReference>
<dbReference type="SUPFAM" id="SSF49384">
    <property type="entry name" value="Carbohydrate-binding domain"/>
    <property type="match status" value="1"/>
</dbReference>
<dbReference type="InterPro" id="IPR001764">
    <property type="entry name" value="Glyco_hydro_3_N"/>
</dbReference>
<dbReference type="SMART" id="SM01063">
    <property type="entry name" value="CBM49"/>
    <property type="match status" value="1"/>
</dbReference>
<feature type="domain" description="CBM2" evidence="11">
    <location>
        <begin position="634"/>
        <end position="736"/>
    </location>
</feature>
<evidence type="ECO:0000313" key="13">
    <source>
        <dbReference type="Proteomes" id="UP000316628"/>
    </source>
</evidence>
<dbReference type="InterPro" id="IPR019028">
    <property type="entry name" value="CBM_49"/>
</dbReference>
<evidence type="ECO:0000256" key="4">
    <source>
        <dbReference type="ARBA" id="ARBA00022729"/>
    </source>
</evidence>
<dbReference type="SUPFAM" id="SSF52279">
    <property type="entry name" value="Beta-D-glucan exohydrolase, C-terminal domain"/>
    <property type="match status" value="1"/>
</dbReference>
<dbReference type="GO" id="GO:0030247">
    <property type="term" value="F:polysaccharide binding"/>
    <property type="evidence" value="ECO:0007669"/>
    <property type="project" value="UniProtKB-UniRule"/>
</dbReference>
<proteinExistence type="inferred from homology"/>
<comment type="caution">
    <text evidence="12">The sequence shown here is derived from an EMBL/GenBank/DDBJ whole genome shotgun (WGS) entry which is preliminary data.</text>
</comment>
<dbReference type="SUPFAM" id="SSF51445">
    <property type="entry name" value="(Trans)glycosidases"/>
    <property type="match status" value="1"/>
</dbReference>
<dbReference type="Pfam" id="PF01915">
    <property type="entry name" value="Glyco_hydro_3_C"/>
    <property type="match status" value="1"/>
</dbReference>
<keyword evidence="13" id="KW-1185">Reference proteome</keyword>
<dbReference type="InterPro" id="IPR002772">
    <property type="entry name" value="Glyco_hydro_3_C"/>
</dbReference>
<dbReference type="GO" id="GO:0009251">
    <property type="term" value="P:glucan catabolic process"/>
    <property type="evidence" value="ECO:0007669"/>
    <property type="project" value="TreeGrafter"/>
</dbReference>
<evidence type="ECO:0000256" key="6">
    <source>
        <dbReference type="ARBA" id="ARBA00023295"/>
    </source>
</evidence>
<dbReference type="Pfam" id="PF00553">
    <property type="entry name" value="CBM_2"/>
    <property type="match status" value="1"/>
</dbReference>
<dbReference type="InterPro" id="IPR018366">
    <property type="entry name" value="CBM2_CS"/>
</dbReference>
<evidence type="ECO:0000256" key="2">
    <source>
        <dbReference type="ARBA" id="ARBA00005336"/>
    </source>
</evidence>
<dbReference type="InterPro" id="IPR001919">
    <property type="entry name" value="CBD2"/>
</dbReference>
<evidence type="ECO:0000256" key="10">
    <source>
        <dbReference type="SAM" id="SignalP"/>
    </source>
</evidence>
<evidence type="ECO:0000256" key="5">
    <source>
        <dbReference type="ARBA" id="ARBA00022801"/>
    </source>
</evidence>
<keyword evidence="4 10" id="KW-0732">Signal</keyword>
<evidence type="ECO:0000256" key="8">
    <source>
        <dbReference type="RuleBase" id="RU361161"/>
    </source>
</evidence>
<keyword evidence="7" id="KW-0119">Carbohydrate metabolism</keyword>
<dbReference type="InterPro" id="IPR051915">
    <property type="entry name" value="Cellulose_Degrad_GH3"/>
</dbReference>
<dbReference type="InterPro" id="IPR017853">
    <property type="entry name" value="GH"/>
</dbReference>
<organism evidence="12 13">
    <name type="scientific">Saccharothrix saharensis</name>
    <dbReference type="NCBI Taxonomy" id="571190"/>
    <lineage>
        <taxon>Bacteria</taxon>
        <taxon>Bacillati</taxon>
        <taxon>Actinomycetota</taxon>
        <taxon>Actinomycetes</taxon>
        <taxon>Pseudonocardiales</taxon>
        <taxon>Pseudonocardiaceae</taxon>
        <taxon>Saccharothrix</taxon>
    </lineage>
</organism>
<dbReference type="PROSITE" id="PS00561">
    <property type="entry name" value="CBM2_A"/>
    <property type="match status" value="1"/>
</dbReference>
<comment type="similarity">
    <text evidence="2 8">Belongs to the glycosyl hydrolase 3 family.</text>
</comment>
<evidence type="ECO:0000259" key="11">
    <source>
        <dbReference type="PROSITE" id="PS51173"/>
    </source>
</evidence>
<dbReference type="Proteomes" id="UP000316628">
    <property type="component" value="Unassembled WGS sequence"/>
</dbReference>
<keyword evidence="5 8" id="KW-0378">Hydrolase</keyword>
<evidence type="ECO:0000256" key="9">
    <source>
        <dbReference type="SAM" id="MobiDB-lite"/>
    </source>
</evidence>
<feature type="region of interest" description="Disordered" evidence="9">
    <location>
        <begin position="614"/>
        <end position="640"/>
    </location>
</feature>
<dbReference type="InterPro" id="IPR036881">
    <property type="entry name" value="Glyco_hydro_3_C_sf"/>
</dbReference>
<gene>
    <name evidence="12" type="ORF">FHX81_7181</name>
</gene>
<feature type="chain" id="PRO_5039657259" description="beta-glucosidase" evidence="10">
    <location>
        <begin position="25"/>
        <end position="736"/>
    </location>
</feature>
<dbReference type="InterPro" id="IPR012291">
    <property type="entry name" value="CBM2_carb-bd_dom_sf"/>
</dbReference>
<dbReference type="PRINTS" id="PR00133">
    <property type="entry name" value="GLHYDRLASE3"/>
</dbReference>
<feature type="signal peptide" evidence="10">
    <location>
        <begin position="1"/>
        <end position="24"/>
    </location>
</feature>
<dbReference type="Pfam" id="PF00933">
    <property type="entry name" value="Glyco_hydro_3"/>
    <property type="match status" value="1"/>
</dbReference>
<dbReference type="PROSITE" id="PS51173">
    <property type="entry name" value="CBM2"/>
    <property type="match status" value="1"/>
</dbReference>
<dbReference type="SMART" id="SM00637">
    <property type="entry name" value="CBD_II"/>
    <property type="match status" value="1"/>
</dbReference>
<dbReference type="PANTHER" id="PTHR30620">
    <property type="entry name" value="PERIPLASMIC BETA-GLUCOSIDASE-RELATED"/>
    <property type="match status" value="1"/>
</dbReference>
<dbReference type="InterPro" id="IPR036962">
    <property type="entry name" value="Glyco_hydro_3_N_sf"/>
</dbReference>
<dbReference type="PROSITE" id="PS00775">
    <property type="entry name" value="GLYCOSYL_HYDROL_F3"/>
    <property type="match status" value="1"/>
</dbReference>
<keyword evidence="7" id="KW-0624">Polysaccharide degradation</keyword>